<protein>
    <submittedName>
        <fullName evidence="2">Uncharacterized protein</fullName>
    </submittedName>
</protein>
<dbReference type="AlphaFoldDB" id="A0A8J3WSF4"/>
<evidence type="ECO:0000313" key="3">
    <source>
        <dbReference type="Proteomes" id="UP000619788"/>
    </source>
</evidence>
<feature type="region of interest" description="Disordered" evidence="1">
    <location>
        <begin position="62"/>
        <end position="86"/>
    </location>
</feature>
<name>A0A8J3WSF4_9ACTN</name>
<reference evidence="2 3" key="1">
    <citation type="submission" date="2021-01" db="EMBL/GenBank/DDBJ databases">
        <title>Whole genome shotgun sequence of Planobispora siamensis NBRC 107568.</title>
        <authorList>
            <person name="Komaki H."/>
            <person name="Tamura T."/>
        </authorList>
    </citation>
    <scope>NUCLEOTIDE SEQUENCE [LARGE SCALE GENOMIC DNA]</scope>
    <source>
        <strain evidence="2 3">NBRC 107568</strain>
    </source>
</reference>
<dbReference type="EMBL" id="BOOJ01000105">
    <property type="protein sequence ID" value="GIH97846.1"/>
    <property type="molecule type" value="Genomic_DNA"/>
</dbReference>
<sequence>MHQPPRQTDRRGMTTTTILAAIGALTLILHTASRIPAALADFLRACLPLLRVINDLRAALSRPHPQTDNALPPADDSLPDNDCPEQ</sequence>
<evidence type="ECO:0000313" key="2">
    <source>
        <dbReference type="EMBL" id="GIH97846.1"/>
    </source>
</evidence>
<comment type="caution">
    <text evidence="2">The sequence shown here is derived from an EMBL/GenBank/DDBJ whole genome shotgun (WGS) entry which is preliminary data.</text>
</comment>
<accession>A0A8J3WSF4</accession>
<dbReference type="Proteomes" id="UP000619788">
    <property type="component" value="Unassembled WGS sequence"/>
</dbReference>
<organism evidence="2 3">
    <name type="scientific">Planobispora siamensis</name>
    <dbReference type="NCBI Taxonomy" id="936338"/>
    <lineage>
        <taxon>Bacteria</taxon>
        <taxon>Bacillati</taxon>
        <taxon>Actinomycetota</taxon>
        <taxon>Actinomycetes</taxon>
        <taxon>Streptosporangiales</taxon>
        <taxon>Streptosporangiaceae</taxon>
        <taxon>Planobispora</taxon>
    </lineage>
</organism>
<feature type="compositionally biased region" description="Acidic residues" evidence="1">
    <location>
        <begin position="77"/>
        <end position="86"/>
    </location>
</feature>
<proteinExistence type="predicted"/>
<keyword evidence="3" id="KW-1185">Reference proteome</keyword>
<gene>
    <name evidence="2" type="ORF">Psi01_84760</name>
</gene>
<evidence type="ECO:0000256" key="1">
    <source>
        <dbReference type="SAM" id="MobiDB-lite"/>
    </source>
</evidence>